<feature type="region of interest" description="Disordered" evidence="1">
    <location>
        <begin position="153"/>
        <end position="184"/>
    </location>
</feature>
<proteinExistence type="predicted"/>
<accession>A0AAE0P505</accession>
<evidence type="ECO:0000313" key="2">
    <source>
        <dbReference type="EMBL" id="KAK3393395.1"/>
    </source>
</evidence>
<evidence type="ECO:0000256" key="1">
    <source>
        <dbReference type="SAM" id="MobiDB-lite"/>
    </source>
</evidence>
<dbReference type="EMBL" id="JAULSW010000001">
    <property type="protein sequence ID" value="KAK3393395.1"/>
    <property type="molecule type" value="Genomic_DNA"/>
</dbReference>
<sequence length="256" mass="29266">MLCKALFLFVCRPALKPNSSSANIRLFRRQDELGWFSRKRTKLNVETQVGMQKYELKCISIDGCNGSFPHNQTNEFLDKTLIIALDRIEQEVMLRMASIENLETYPSCPRPDEYPPVDENKEFRSLPAHSFHGVQREHRFVQFIFVSSILRGHGRSNQPSPSAIRGGTAAGKKRKQPMSDGFESAVHSASDFGLRYPQWPCASGLSSYQYRLIARQPRGQTLEHLAQSSQYFNQNVRSDAIGHRTEMQLFNPPERS</sequence>
<comment type="caution">
    <text evidence="2">The sequence shown here is derived from an EMBL/GenBank/DDBJ whole genome shotgun (WGS) entry which is preliminary data.</text>
</comment>
<organism evidence="2 3">
    <name type="scientific">Podospora didyma</name>
    <dbReference type="NCBI Taxonomy" id="330526"/>
    <lineage>
        <taxon>Eukaryota</taxon>
        <taxon>Fungi</taxon>
        <taxon>Dikarya</taxon>
        <taxon>Ascomycota</taxon>
        <taxon>Pezizomycotina</taxon>
        <taxon>Sordariomycetes</taxon>
        <taxon>Sordariomycetidae</taxon>
        <taxon>Sordariales</taxon>
        <taxon>Podosporaceae</taxon>
        <taxon>Podospora</taxon>
    </lineage>
</organism>
<gene>
    <name evidence="2" type="ORF">B0H63DRAFT_443641</name>
</gene>
<protein>
    <submittedName>
        <fullName evidence="2">Uncharacterized protein</fullName>
    </submittedName>
</protein>
<reference evidence="2" key="2">
    <citation type="submission" date="2023-06" db="EMBL/GenBank/DDBJ databases">
        <authorList>
            <consortium name="Lawrence Berkeley National Laboratory"/>
            <person name="Haridas S."/>
            <person name="Hensen N."/>
            <person name="Bonometti L."/>
            <person name="Westerberg I."/>
            <person name="Brannstrom I.O."/>
            <person name="Guillou S."/>
            <person name="Cros-Aarteil S."/>
            <person name="Calhoun S."/>
            <person name="Kuo A."/>
            <person name="Mondo S."/>
            <person name="Pangilinan J."/>
            <person name="Riley R."/>
            <person name="LaButti K."/>
            <person name="Andreopoulos B."/>
            <person name="Lipzen A."/>
            <person name="Chen C."/>
            <person name="Yanf M."/>
            <person name="Daum C."/>
            <person name="Ng V."/>
            <person name="Clum A."/>
            <person name="Steindorff A."/>
            <person name="Ohm R."/>
            <person name="Martin F."/>
            <person name="Silar P."/>
            <person name="Natvig D."/>
            <person name="Lalanne C."/>
            <person name="Gautier V."/>
            <person name="Ament-velasquez S.L."/>
            <person name="Kruys A."/>
            <person name="Hutchinson M.I."/>
            <person name="Powell A.J."/>
            <person name="Barry K."/>
            <person name="Miller A.N."/>
            <person name="Grigoriev I.V."/>
            <person name="Debuchy R."/>
            <person name="Gladieux P."/>
            <person name="Thoren M.H."/>
            <person name="Johannesson H."/>
        </authorList>
    </citation>
    <scope>NUCLEOTIDE SEQUENCE</scope>
    <source>
        <strain evidence="2">CBS 232.78</strain>
    </source>
</reference>
<keyword evidence="3" id="KW-1185">Reference proteome</keyword>
<name>A0AAE0P505_9PEZI</name>
<dbReference type="Proteomes" id="UP001285441">
    <property type="component" value="Unassembled WGS sequence"/>
</dbReference>
<reference evidence="2" key="1">
    <citation type="journal article" date="2023" name="Mol. Phylogenet. Evol.">
        <title>Genome-scale phylogeny and comparative genomics of the fungal order Sordariales.</title>
        <authorList>
            <person name="Hensen N."/>
            <person name="Bonometti L."/>
            <person name="Westerberg I."/>
            <person name="Brannstrom I.O."/>
            <person name="Guillou S."/>
            <person name="Cros-Aarteil S."/>
            <person name="Calhoun S."/>
            <person name="Haridas S."/>
            <person name="Kuo A."/>
            <person name="Mondo S."/>
            <person name="Pangilinan J."/>
            <person name="Riley R."/>
            <person name="LaButti K."/>
            <person name="Andreopoulos B."/>
            <person name="Lipzen A."/>
            <person name="Chen C."/>
            <person name="Yan M."/>
            <person name="Daum C."/>
            <person name="Ng V."/>
            <person name="Clum A."/>
            <person name="Steindorff A."/>
            <person name="Ohm R.A."/>
            <person name="Martin F."/>
            <person name="Silar P."/>
            <person name="Natvig D.O."/>
            <person name="Lalanne C."/>
            <person name="Gautier V."/>
            <person name="Ament-Velasquez S.L."/>
            <person name="Kruys A."/>
            <person name="Hutchinson M.I."/>
            <person name="Powell A.J."/>
            <person name="Barry K."/>
            <person name="Miller A.N."/>
            <person name="Grigoriev I.V."/>
            <person name="Debuchy R."/>
            <person name="Gladieux P."/>
            <person name="Hiltunen Thoren M."/>
            <person name="Johannesson H."/>
        </authorList>
    </citation>
    <scope>NUCLEOTIDE SEQUENCE</scope>
    <source>
        <strain evidence="2">CBS 232.78</strain>
    </source>
</reference>
<dbReference type="AlphaFoldDB" id="A0AAE0P505"/>
<evidence type="ECO:0000313" key="3">
    <source>
        <dbReference type="Proteomes" id="UP001285441"/>
    </source>
</evidence>